<feature type="chain" id="PRO_5008399126" evidence="2">
    <location>
        <begin position="32"/>
        <end position="109"/>
    </location>
</feature>
<protein>
    <submittedName>
        <fullName evidence="3">Uncharacterized protein</fullName>
    </submittedName>
</protein>
<keyword evidence="2" id="KW-0732">Signal</keyword>
<dbReference type="AlphaFoldDB" id="A0A1A9V8C3"/>
<dbReference type="EnsemblMetazoa" id="GAUT029086-RA">
    <property type="protein sequence ID" value="GAUT029086-PA"/>
    <property type="gene ID" value="GAUT029086"/>
</dbReference>
<dbReference type="VEuPathDB" id="VectorBase:GAUT029086"/>
<keyword evidence="1" id="KW-0812">Transmembrane</keyword>
<proteinExistence type="predicted"/>
<keyword evidence="1" id="KW-1133">Transmembrane helix</keyword>
<accession>A0A1A9V8C3</accession>
<evidence type="ECO:0000256" key="1">
    <source>
        <dbReference type="SAM" id="Phobius"/>
    </source>
</evidence>
<reference evidence="3" key="1">
    <citation type="submission" date="2020-05" db="UniProtKB">
        <authorList>
            <consortium name="EnsemblMetazoa"/>
        </authorList>
    </citation>
    <scope>IDENTIFICATION</scope>
    <source>
        <strain evidence="3">TTRI</strain>
    </source>
</reference>
<organism evidence="3 4">
    <name type="scientific">Glossina austeni</name>
    <name type="common">Savannah tsetse fly</name>
    <dbReference type="NCBI Taxonomy" id="7395"/>
    <lineage>
        <taxon>Eukaryota</taxon>
        <taxon>Metazoa</taxon>
        <taxon>Ecdysozoa</taxon>
        <taxon>Arthropoda</taxon>
        <taxon>Hexapoda</taxon>
        <taxon>Insecta</taxon>
        <taxon>Pterygota</taxon>
        <taxon>Neoptera</taxon>
        <taxon>Endopterygota</taxon>
        <taxon>Diptera</taxon>
        <taxon>Brachycera</taxon>
        <taxon>Muscomorpha</taxon>
        <taxon>Hippoboscoidea</taxon>
        <taxon>Glossinidae</taxon>
        <taxon>Glossina</taxon>
    </lineage>
</organism>
<evidence type="ECO:0000256" key="2">
    <source>
        <dbReference type="SAM" id="SignalP"/>
    </source>
</evidence>
<feature type="transmembrane region" description="Helical" evidence="1">
    <location>
        <begin position="81"/>
        <end position="99"/>
    </location>
</feature>
<keyword evidence="1" id="KW-0472">Membrane</keyword>
<dbReference type="Proteomes" id="UP000078200">
    <property type="component" value="Unassembled WGS sequence"/>
</dbReference>
<feature type="signal peptide" evidence="2">
    <location>
        <begin position="1"/>
        <end position="31"/>
    </location>
</feature>
<sequence>MRLCTHHTRYVNLKSVLLTLLIVILVDDCCCCCSSNCCIKSSASNIKVSSVELLKREFGSFAIVVIIGNWRTVLIEDRLLVINAVVVVGTFVVVVNVLLTQKVVLESLK</sequence>
<evidence type="ECO:0000313" key="3">
    <source>
        <dbReference type="EnsemblMetazoa" id="GAUT029086-PA"/>
    </source>
</evidence>
<keyword evidence="4" id="KW-1185">Reference proteome</keyword>
<evidence type="ECO:0000313" key="4">
    <source>
        <dbReference type="Proteomes" id="UP000078200"/>
    </source>
</evidence>
<name>A0A1A9V8C3_GLOAU</name>